<dbReference type="Pfam" id="PF10324">
    <property type="entry name" value="7TM_GPCR_Srw"/>
    <property type="match status" value="1"/>
</dbReference>
<evidence type="ECO:0000313" key="10">
    <source>
        <dbReference type="EMBL" id="GFO29587.1"/>
    </source>
</evidence>
<feature type="transmembrane region" description="Helical" evidence="8">
    <location>
        <begin position="30"/>
        <end position="58"/>
    </location>
</feature>
<proteinExistence type="predicted"/>
<comment type="subcellular location">
    <subcellularLocation>
        <location evidence="1">Membrane</location>
        <topology evidence="1">Multi-pass membrane protein</topology>
    </subcellularLocation>
</comment>
<organism evidence="10 11">
    <name type="scientific">Plakobranchus ocellatus</name>
    <dbReference type="NCBI Taxonomy" id="259542"/>
    <lineage>
        <taxon>Eukaryota</taxon>
        <taxon>Metazoa</taxon>
        <taxon>Spiralia</taxon>
        <taxon>Lophotrochozoa</taxon>
        <taxon>Mollusca</taxon>
        <taxon>Gastropoda</taxon>
        <taxon>Heterobranchia</taxon>
        <taxon>Euthyneura</taxon>
        <taxon>Panpulmonata</taxon>
        <taxon>Sacoglossa</taxon>
        <taxon>Placobranchoidea</taxon>
        <taxon>Plakobranchidae</taxon>
        <taxon>Plakobranchus</taxon>
    </lineage>
</organism>
<feature type="transmembrane region" description="Helical" evidence="8">
    <location>
        <begin position="304"/>
        <end position="326"/>
    </location>
</feature>
<keyword evidence="6 10" id="KW-0675">Receptor</keyword>
<evidence type="ECO:0000256" key="7">
    <source>
        <dbReference type="ARBA" id="ARBA00023224"/>
    </source>
</evidence>
<dbReference type="GO" id="GO:0008528">
    <property type="term" value="F:G protein-coupled peptide receptor activity"/>
    <property type="evidence" value="ECO:0007669"/>
    <property type="project" value="InterPro"/>
</dbReference>
<feature type="transmembrane region" description="Helical" evidence="8">
    <location>
        <begin position="154"/>
        <end position="175"/>
    </location>
</feature>
<evidence type="ECO:0000259" key="9">
    <source>
        <dbReference type="PROSITE" id="PS50262"/>
    </source>
</evidence>
<dbReference type="InterPro" id="IPR019427">
    <property type="entry name" value="7TM_GPCR_serpentine_rcpt_Srw"/>
</dbReference>
<accession>A0AAV4CE27</accession>
<evidence type="ECO:0000256" key="8">
    <source>
        <dbReference type="SAM" id="Phobius"/>
    </source>
</evidence>
<feature type="transmembrane region" description="Helical" evidence="8">
    <location>
        <begin position="208"/>
        <end position="232"/>
    </location>
</feature>
<dbReference type="EMBL" id="BLXT01006176">
    <property type="protein sequence ID" value="GFO29587.1"/>
    <property type="molecule type" value="Genomic_DNA"/>
</dbReference>
<evidence type="ECO:0000256" key="1">
    <source>
        <dbReference type="ARBA" id="ARBA00004141"/>
    </source>
</evidence>
<comment type="caution">
    <text evidence="10">The sequence shown here is derived from an EMBL/GenBank/DDBJ whole genome shotgun (WGS) entry which is preliminary data.</text>
</comment>
<evidence type="ECO:0000256" key="3">
    <source>
        <dbReference type="ARBA" id="ARBA00022989"/>
    </source>
</evidence>
<sequence>MHPNATTATEREIKLINTIRPILSAEVYEALIMFLTYTSLFSTILGILSNVFVIIVYTKIGFSEAINISYLALGISDLSLSATRFWGTVCYAFVVTETNVPFDPLGITVTTSFFPGQGFEKATAFITAFIALERCLCVQFPLHVKRIVTKKKTVTSIVTIFLFAFIPSNFIHIVFPLKWVFIPAQNRTILAMVPLQTPLRYIIQRALLAYYGTVLHFIALFAVWIFTIFLAVGLKRTAEIRKENFQPSKAKQIKQKEDRVIKTVFLLSLTYFICSIPTAVTLLVPHFEPEFETSRGLARISSFSHLLSALMVVMNSNANLFIFIYMGSKFRETLVRLFVKKYP</sequence>
<keyword evidence="11" id="KW-1185">Reference proteome</keyword>
<dbReference type="Gene3D" id="1.20.1070.10">
    <property type="entry name" value="Rhodopsin 7-helix transmembrane proteins"/>
    <property type="match status" value="1"/>
</dbReference>
<evidence type="ECO:0000256" key="2">
    <source>
        <dbReference type="ARBA" id="ARBA00022692"/>
    </source>
</evidence>
<evidence type="ECO:0000256" key="4">
    <source>
        <dbReference type="ARBA" id="ARBA00023040"/>
    </source>
</evidence>
<evidence type="ECO:0000313" key="11">
    <source>
        <dbReference type="Proteomes" id="UP000735302"/>
    </source>
</evidence>
<dbReference type="Proteomes" id="UP000735302">
    <property type="component" value="Unassembled WGS sequence"/>
</dbReference>
<dbReference type="GO" id="GO:0016020">
    <property type="term" value="C:membrane"/>
    <property type="evidence" value="ECO:0007669"/>
    <property type="project" value="UniProtKB-SubCell"/>
</dbReference>
<gene>
    <name evidence="10" type="ORF">PoB_005609200</name>
</gene>
<evidence type="ECO:0000256" key="5">
    <source>
        <dbReference type="ARBA" id="ARBA00023136"/>
    </source>
</evidence>
<reference evidence="10 11" key="1">
    <citation type="journal article" date="2021" name="Elife">
        <title>Chloroplast acquisition without the gene transfer in kleptoplastic sea slugs, Plakobranchus ocellatus.</title>
        <authorList>
            <person name="Maeda T."/>
            <person name="Takahashi S."/>
            <person name="Yoshida T."/>
            <person name="Shimamura S."/>
            <person name="Takaki Y."/>
            <person name="Nagai Y."/>
            <person name="Toyoda A."/>
            <person name="Suzuki Y."/>
            <person name="Arimoto A."/>
            <person name="Ishii H."/>
            <person name="Satoh N."/>
            <person name="Nishiyama T."/>
            <person name="Hasebe M."/>
            <person name="Maruyama T."/>
            <person name="Minagawa J."/>
            <person name="Obokata J."/>
            <person name="Shigenobu S."/>
        </authorList>
    </citation>
    <scope>NUCLEOTIDE SEQUENCE [LARGE SCALE GENOMIC DNA]</scope>
</reference>
<protein>
    <submittedName>
        <fullName evidence="10">Chemosensory receptor a</fullName>
    </submittedName>
</protein>
<keyword evidence="5 8" id="KW-0472">Membrane</keyword>
<keyword evidence="7" id="KW-0807">Transducer</keyword>
<dbReference type="PANTHER" id="PTHR24243">
    <property type="entry name" value="G-PROTEIN COUPLED RECEPTOR"/>
    <property type="match status" value="1"/>
</dbReference>
<dbReference type="AlphaFoldDB" id="A0AAV4CE27"/>
<feature type="domain" description="G-protein coupled receptors family 1 profile" evidence="9">
    <location>
        <begin position="49"/>
        <end position="323"/>
    </location>
</feature>
<dbReference type="PANTHER" id="PTHR24243:SF208">
    <property type="entry name" value="PYROKININ-1 RECEPTOR"/>
    <property type="match status" value="1"/>
</dbReference>
<evidence type="ECO:0000256" key="6">
    <source>
        <dbReference type="ARBA" id="ARBA00023170"/>
    </source>
</evidence>
<dbReference type="PRINTS" id="PR00237">
    <property type="entry name" value="GPCRRHODOPSN"/>
</dbReference>
<keyword evidence="3 8" id="KW-1133">Transmembrane helix</keyword>
<feature type="transmembrane region" description="Helical" evidence="8">
    <location>
        <begin position="264"/>
        <end position="284"/>
    </location>
</feature>
<name>A0AAV4CE27_9GAST</name>
<dbReference type="SUPFAM" id="SSF81321">
    <property type="entry name" value="Family A G protein-coupled receptor-like"/>
    <property type="match status" value="1"/>
</dbReference>
<dbReference type="InterPro" id="IPR000276">
    <property type="entry name" value="GPCR_Rhodpsn"/>
</dbReference>
<keyword evidence="2 8" id="KW-0812">Transmembrane</keyword>
<dbReference type="PROSITE" id="PS50262">
    <property type="entry name" value="G_PROTEIN_RECEP_F1_2"/>
    <property type="match status" value="1"/>
</dbReference>
<dbReference type="InterPro" id="IPR017452">
    <property type="entry name" value="GPCR_Rhodpsn_7TM"/>
</dbReference>
<keyword evidence="4" id="KW-0297">G-protein coupled receptor</keyword>